<protein>
    <submittedName>
        <fullName evidence="1">Uncharacterized protein</fullName>
    </submittedName>
</protein>
<gene>
    <name evidence="1" type="ORF">BZ172_23390</name>
</gene>
<dbReference type="EMBL" id="CP019689">
    <property type="protein sequence ID" value="ARS07906.1"/>
    <property type="molecule type" value="Genomic_DNA"/>
</dbReference>
<name>A0AAU8W476_SHISO</name>
<evidence type="ECO:0000313" key="2">
    <source>
        <dbReference type="Proteomes" id="UP000194501"/>
    </source>
</evidence>
<proteinExistence type="predicted"/>
<dbReference type="RefSeq" id="WP_000530003.1">
    <property type="nucleotide sequence ID" value="NZ_CATNNN010000102.1"/>
</dbReference>
<evidence type="ECO:0000313" key="1">
    <source>
        <dbReference type="EMBL" id="ARS07906.1"/>
    </source>
</evidence>
<accession>A0AAU8W476</accession>
<reference evidence="1 2" key="1">
    <citation type="submission" date="2017-02" db="EMBL/GenBank/DDBJ databases">
        <authorList>
            <person name="Svab D."/>
            <person name="Balint B."/>
            <person name="Maroti G."/>
            <person name="Vasarhelyi B."/>
            <person name="Horvath B."/>
            <person name="Toth I."/>
        </authorList>
    </citation>
    <scope>NUCLEOTIDE SEQUENCE [LARGE SCALE GENOMIC DNA]</scope>
    <source>
        <strain evidence="1">75/02</strain>
    </source>
</reference>
<dbReference type="Proteomes" id="UP000194501">
    <property type="component" value="Chromosome"/>
</dbReference>
<organism evidence="1 2">
    <name type="scientific">Shigella sonnei</name>
    <dbReference type="NCBI Taxonomy" id="624"/>
    <lineage>
        <taxon>Bacteria</taxon>
        <taxon>Pseudomonadati</taxon>
        <taxon>Pseudomonadota</taxon>
        <taxon>Gammaproteobacteria</taxon>
        <taxon>Enterobacterales</taxon>
        <taxon>Enterobacteriaceae</taxon>
        <taxon>Shigella</taxon>
    </lineage>
</organism>
<sequence length="58" mass="6722">MGQKYLLWGILGHDWDTLLHMNFADFHMAWQSNALIILKKTHALGRSLVIFKNPVSRS</sequence>
<dbReference type="AlphaFoldDB" id="A0AAU8W476"/>